<evidence type="ECO:0000313" key="10">
    <source>
        <dbReference type="Proteomes" id="UP000557344"/>
    </source>
</evidence>
<dbReference type="EMBL" id="JACIHU010000018">
    <property type="protein sequence ID" value="MBB4483261.1"/>
    <property type="molecule type" value="Genomic_DNA"/>
</dbReference>
<dbReference type="Gene3D" id="2.40.10.120">
    <property type="match status" value="1"/>
</dbReference>
<evidence type="ECO:0000313" key="7">
    <source>
        <dbReference type="EMBL" id="MBB4483261.1"/>
    </source>
</evidence>
<keyword evidence="4" id="KW-0720">Serine protease</keyword>
<dbReference type="InterPro" id="IPR041489">
    <property type="entry name" value="PDZ_6"/>
</dbReference>
<evidence type="ECO:0000256" key="3">
    <source>
        <dbReference type="ARBA" id="ARBA00022801"/>
    </source>
</evidence>
<proteinExistence type="inferred from homology"/>
<dbReference type="GO" id="GO:0006515">
    <property type="term" value="P:protein quality control for misfolded or incompletely synthesized proteins"/>
    <property type="evidence" value="ECO:0007669"/>
    <property type="project" value="TreeGrafter"/>
</dbReference>
<evidence type="ECO:0000256" key="1">
    <source>
        <dbReference type="ARBA" id="ARBA00010541"/>
    </source>
</evidence>
<dbReference type="EC" id="3.4.21.107" evidence="8"/>
<dbReference type="Pfam" id="PF13365">
    <property type="entry name" value="Trypsin_2"/>
    <property type="match status" value="1"/>
</dbReference>
<evidence type="ECO:0000256" key="2">
    <source>
        <dbReference type="ARBA" id="ARBA00022670"/>
    </source>
</evidence>
<protein>
    <submittedName>
        <fullName evidence="8">Serine protease Do/serine protease DegQ</fullName>
        <ecNumber evidence="8">3.4.21.-</ecNumber>
        <ecNumber evidence="8">3.4.21.107</ecNumber>
    </submittedName>
</protein>
<dbReference type="InterPro" id="IPR001478">
    <property type="entry name" value="PDZ"/>
</dbReference>
<reference evidence="9 10" key="1">
    <citation type="submission" date="2020-08" db="EMBL/GenBank/DDBJ databases">
        <title>Genomic Encyclopedia of Type Strains, Phase IV (KMG-V): Genome sequencing to study the core and pangenomes of soil and plant-associated prokaryotes.</title>
        <authorList>
            <person name="Whitman W."/>
        </authorList>
    </citation>
    <scope>NUCLEOTIDE SEQUENCE [LARGE SCALE GENOMIC DNA]</scope>
    <source>
        <strain evidence="7 10">SEMIA 471</strain>
        <strain evidence="8 9">SEMIA 489</strain>
    </source>
</reference>
<dbReference type="PANTHER" id="PTHR22939">
    <property type="entry name" value="SERINE PROTEASE FAMILY S1C HTRA-RELATED"/>
    <property type="match status" value="1"/>
</dbReference>
<evidence type="ECO:0000313" key="8">
    <source>
        <dbReference type="EMBL" id="MBB4539090.1"/>
    </source>
</evidence>
<feature type="signal peptide" evidence="5">
    <location>
        <begin position="1"/>
        <end position="25"/>
    </location>
</feature>
<keyword evidence="3 8" id="KW-0378">Hydrolase</keyword>
<dbReference type="Pfam" id="PF17820">
    <property type="entry name" value="PDZ_6"/>
    <property type="match status" value="1"/>
</dbReference>
<feature type="domain" description="PDZ" evidence="6">
    <location>
        <begin position="249"/>
        <end position="317"/>
    </location>
</feature>
<dbReference type="InterPro" id="IPR036034">
    <property type="entry name" value="PDZ_sf"/>
</dbReference>
<comment type="similarity">
    <text evidence="1">Belongs to the peptidase S1C family.</text>
</comment>
<dbReference type="SMART" id="SM00228">
    <property type="entry name" value="PDZ"/>
    <property type="match status" value="1"/>
</dbReference>
<dbReference type="AlphaFoldDB" id="A0A7W7EIU0"/>
<dbReference type="SUPFAM" id="SSF50156">
    <property type="entry name" value="PDZ domain-like"/>
    <property type="match status" value="1"/>
</dbReference>
<accession>A0A7W7EIU0</accession>
<keyword evidence="2 8" id="KW-0645">Protease</keyword>
<dbReference type="RefSeq" id="WP_245423924.1">
    <property type="nucleotide sequence ID" value="NZ_JACIHU010000018.1"/>
</dbReference>
<dbReference type="Proteomes" id="UP000523431">
    <property type="component" value="Unassembled WGS sequence"/>
</dbReference>
<dbReference type="PROSITE" id="PS50106">
    <property type="entry name" value="PDZ"/>
    <property type="match status" value="1"/>
</dbReference>
<evidence type="ECO:0000256" key="4">
    <source>
        <dbReference type="ARBA" id="ARBA00022825"/>
    </source>
</evidence>
<name>A0A7W7EIU0_RHIET</name>
<dbReference type="PANTHER" id="PTHR22939:SF129">
    <property type="entry name" value="SERINE PROTEASE HTRA2, MITOCHONDRIAL"/>
    <property type="match status" value="1"/>
</dbReference>
<sequence length="342" mass="34716">MSRSLLALAALFIAGESLLSAPAVADSLSLAPMLQRVVPSVVSISVQGRELDDADATLADPFYRKFFGLPDDAAPAEHSFQSAGSGVVIDEVHGYIVTNQHVIASASKIEVALSDGRRFQAKLVGADPETDVAVVQIPPDHLVQAEFGSASSLHVGDVVVAIGNPFGLGQTATMGIVSALGRRAVGSEGYEGFIQTDASTNPGNSGGALVSEDGVVVGINSAIIGPAGGSIGIGFAVPAETVGIVMRQLILTGKLVRGEVGILTQDLTPGLAKAFGVDEGAGALVSEVLPGSPAANAGIQPGDVIRMVDGRTVRGASDVRRLVGSLPLQSKRPSRSTARAEG</sequence>
<gene>
    <name evidence="7" type="ORF">GGE46_005882</name>
    <name evidence="8" type="ORF">GGE57_005879</name>
</gene>
<dbReference type="PRINTS" id="PR00834">
    <property type="entry name" value="PROTEASES2C"/>
</dbReference>
<dbReference type="GO" id="GO:0042597">
    <property type="term" value="C:periplasmic space"/>
    <property type="evidence" value="ECO:0007669"/>
    <property type="project" value="TreeGrafter"/>
</dbReference>
<feature type="chain" id="PRO_5033602693" evidence="5">
    <location>
        <begin position="26"/>
        <end position="342"/>
    </location>
</feature>
<dbReference type="Gene3D" id="2.30.42.10">
    <property type="match status" value="1"/>
</dbReference>
<organism evidence="8 9">
    <name type="scientific">Rhizobium etli</name>
    <dbReference type="NCBI Taxonomy" id="29449"/>
    <lineage>
        <taxon>Bacteria</taxon>
        <taxon>Pseudomonadati</taxon>
        <taxon>Pseudomonadota</taxon>
        <taxon>Alphaproteobacteria</taxon>
        <taxon>Hyphomicrobiales</taxon>
        <taxon>Rhizobiaceae</taxon>
        <taxon>Rhizobium/Agrobacterium group</taxon>
        <taxon>Rhizobium</taxon>
    </lineage>
</organism>
<dbReference type="SUPFAM" id="SSF50494">
    <property type="entry name" value="Trypsin-like serine proteases"/>
    <property type="match status" value="1"/>
</dbReference>
<dbReference type="EMBL" id="JACIID010000018">
    <property type="protein sequence ID" value="MBB4539090.1"/>
    <property type="molecule type" value="Genomic_DNA"/>
</dbReference>
<evidence type="ECO:0000259" key="6">
    <source>
        <dbReference type="PROSITE" id="PS50106"/>
    </source>
</evidence>
<dbReference type="Proteomes" id="UP000557344">
    <property type="component" value="Unassembled WGS sequence"/>
</dbReference>
<dbReference type="EC" id="3.4.21.-" evidence="8"/>
<evidence type="ECO:0000313" key="9">
    <source>
        <dbReference type="Proteomes" id="UP000523431"/>
    </source>
</evidence>
<dbReference type="GO" id="GO:0004252">
    <property type="term" value="F:serine-type endopeptidase activity"/>
    <property type="evidence" value="ECO:0007669"/>
    <property type="project" value="InterPro"/>
</dbReference>
<dbReference type="InterPro" id="IPR001940">
    <property type="entry name" value="Peptidase_S1C"/>
</dbReference>
<dbReference type="InterPro" id="IPR009003">
    <property type="entry name" value="Peptidase_S1_PA"/>
</dbReference>
<evidence type="ECO:0000256" key="5">
    <source>
        <dbReference type="SAM" id="SignalP"/>
    </source>
</evidence>
<keyword evidence="5" id="KW-0732">Signal</keyword>
<comment type="caution">
    <text evidence="8">The sequence shown here is derived from an EMBL/GenBank/DDBJ whole genome shotgun (WGS) entry which is preliminary data.</text>
</comment>